<evidence type="ECO:0000256" key="1">
    <source>
        <dbReference type="SAM" id="MobiDB-lite"/>
    </source>
</evidence>
<dbReference type="Proteomes" id="UP000281553">
    <property type="component" value="Unassembled WGS sequence"/>
</dbReference>
<dbReference type="AlphaFoldDB" id="A0A3P7LTA4"/>
<dbReference type="OrthoDB" id="25414at2759"/>
<organism evidence="2 3">
    <name type="scientific">Dibothriocephalus latus</name>
    <name type="common">Fish tapeworm</name>
    <name type="synonym">Diphyllobothrium latum</name>
    <dbReference type="NCBI Taxonomy" id="60516"/>
    <lineage>
        <taxon>Eukaryota</taxon>
        <taxon>Metazoa</taxon>
        <taxon>Spiralia</taxon>
        <taxon>Lophotrochozoa</taxon>
        <taxon>Platyhelminthes</taxon>
        <taxon>Cestoda</taxon>
        <taxon>Eucestoda</taxon>
        <taxon>Diphyllobothriidea</taxon>
        <taxon>Diphyllobothriidae</taxon>
        <taxon>Dibothriocephalus</taxon>
    </lineage>
</organism>
<feature type="compositionally biased region" description="Pro residues" evidence="1">
    <location>
        <begin position="64"/>
        <end position="73"/>
    </location>
</feature>
<reference evidence="2 3" key="1">
    <citation type="submission" date="2018-11" db="EMBL/GenBank/DDBJ databases">
        <authorList>
            <consortium name="Pathogen Informatics"/>
        </authorList>
    </citation>
    <scope>NUCLEOTIDE SEQUENCE [LARGE SCALE GENOMIC DNA]</scope>
</reference>
<name>A0A3P7LTA4_DIBLA</name>
<evidence type="ECO:0000313" key="2">
    <source>
        <dbReference type="EMBL" id="VDN14193.1"/>
    </source>
</evidence>
<feature type="region of interest" description="Disordered" evidence="1">
    <location>
        <begin position="57"/>
        <end position="172"/>
    </location>
</feature>
<sequence length="172" mass="18281">MFLRYSVQDIVLPILFLPRLSPLTPPVCNFSPSMNSGSGRSLPSPPPYAARHTIINVGSTNQPGPKPTSPPADPLEGIRTRSSLNIVFSPPPSLGAGVGAGSKRVPSPTYTLQSHFDKQSKSTAVSPPLIRSPGSHQEVLQIYRPEPQKTSTQSPLQPIAPPTTDLNAGKCL</sequence>
<evidence type="ECO:0000313" key="3">
    <source>
        <dbReference type="Proteomes" id="UP000281553"/>
    </source>
</evidence>
<keyword evidence="3" id="KW-1185">Reference proteome</keyword>
<accession>A0A3P7LTA4</accession>
<protein>
    <submittedName>
        <fullName evidence="2">Uncharacterized protein</fullName>
    </submittedName>
</protein>
<dbReference type="EMBL" id="UYRU01058536">
    <property type="protein sequence ID" value="VDN14193.1"/>
    <property type="molecule type" value="Genomic_DNA"/>
</dbReference>
<gene>
    <name evidence="2" type="ORF">DILT_LOCUS10024</name>
</gene>
<proteinExistence type="predicted"/>